<dbReference type="OrthoDB" id="4230923at2759"/>
<feature type="domain" description="Zinc knuckle" evidence="1">
    <location>
        <begin position="161"/>
        <end position="180"/>
    </location>
</feature>
<dbReference type="InterPro" id="IPR041670">
    <property type="entry name" value="Znf-CCHC_6"/>
</dbReference>
<feature type="non-terminal residue" evidence="2">
    <location>
        <position position="213"/>
    </location>
</feature>
<sequence>EAASWLRRSEVKEVFLRHYDATATMRASGYTIIMEFVPVNFDPVSSIARKEVEKVNGMAEGEILEARYLKDPRRRAPGQQTAFIHMTLRSAKVANHIIREGIIVEGKRVFGRKNLQEPRRCLKCQQYRPNHIAAECKQIHNTCGQCAGMHRTEMCDKPNLRKCSNCRVEGHTASDRTCPVFQRECQRMLRFHPENNYRYFPLMDDPETWELLD</sequence>
<name>A0A4Y7PSB1_9AGAM</name>
<evidence type="ECO:0000313" key="3">
    <source>
        <dbReference type="Proteomes" id="UP000294933"/>
    </source>
</evidence>
<evidence type="ECO:0000313" key="2">
    <source>
        <dbReference type="EMBL" id="TDL17400.1"/>
    </source>
</evidence>
<organism evidence="2 3">
    <name type="scientific">Rickenella mellea</name>
    <dbReference type="NCBI Taxonomy" id="50990"/>
    <lineage>
        <taxon>Eukaryota</taxon>
        <taxon>Fungi</taxon>
        <taxon>Dikarya</taxon>
        <taxon>Basidiomycota</taxon>
        <taxon>Agaricomycotina</taxon>
        <taxon>Agaricomycetes</taxon>
        <taxon>Hymenochaetales</taxon>
        <taxon>Rickenellaceae</taxon>
        <taxon>Rickenella</taxon>
    </lineage>
</organism>
<accession>A0A4Y7PSB1</accession>
<dbReference type="STRING" id="50990.A0A4Y7PSB1"/>
<dbReference type="Proteomes" id="UP000294933">
    <property type="component" value="Unassembled WGS sequence"/>
</dbReference>
<dbReference type="AlphaFoldDB" id="A0A4Y7PSB1"/>
<dbReference type="Pfam" id="PF15288">
    <property type="entry name" value="zf-CCHC_6"/>
    <property type="match status" value="1"/>
</dbReference>
<keyword evidence="3" id="KW-1185">Reference proteome</keyword>
<dbReference type="VEuPathDB" id="FungiDB:BD410DRAFT_700379"/>
<feature type="non-terminal residue" evidence="2">
    <location>
        <position position="1"/>
    </location>
</feature>
<dbReference type="EMBL" id="ML170222">
    <property type="protein sequence ID" value="TDL17400.1"/>
    <property type="molecule type" value="Genomic_DNA"/>
</dbReference>
<gene>
    <name evidence="2" type="ORF">BD410DRAFT_700379</name>
</gene>
<reference evidence="2 3" key="1">
    <citation type="submission" date="2018-06" db="EMBL/GenBank/DDBJ databases">
        <title>A transcriptomic atlas of mushroom development highlights an independent origin of complex multicellularity.</title>
        <authorList>
            <consortium name="DOE Joint Genome Institute"/>
            <person name="Krizsan K."/>
            <person name="Almasi E."/>
            <person name="Merenyi Z."/>
            <person name="Sahu N."/>
            <person name="Viragh M."/>
            <person name="Koszo T."/>
            <person name="Mondo S."/>
            <person name="Kiss B."/>
            <person name="Balint B."/>
            <person name="Kues U."/>
            <person name="Barry K."/>
            <person name="Hegedus J.C."/>
            <person name="Henrissat B."/>
            <person name="Johnson J."/>
            <person name="Lipzen A."/>
            <person name="Ohm R."/>
            <person name="Nagy I."/>
            <person name="Pangilinan J."/>
            <person name="Yan J."/>
            <person name="Xiong Y."/>
            <person name="Grigoriev I.V."/>
            <person name="Hibbett D.S."/>
            <person name="Nagy L.G."/>
        </authorList>
    </citation>
    <scope>NUCLEOTIDE SEQUENCE [LARGE SCALE GENOMIC DNA]</scope>
    <source>
        <strain evidence="2 3">SZMC22713</strain>
    </source>
</reference>
<proteinExistence type="predicted"/>
<evidence type="ECO:0000259" key="1">
    <source>
        <dbReference type="Pfam" id="PF15288"/>
    </source>
</evidence>
<protein>
    <recommendedName>
        <fullName evidence="1">Zinc knuckle domain-containing protein</fullName>
    </recommendedName>
</protein>